<organism evidence="1 2">
    <name type="scientific">Faecalibacterium langellae</name>
    <dbReference type="NCBI Taxonomy" id="3435293"/>
    <lineage>
        <taxon>Bacteria</taxon>
        <taxon>Bacillati</taxon>
        <taxon>Bacillota</taxon>
        <taxon>Clostridia</taxon>
        <taxon>Eubacteriales</taxon>
        <taxon>Oscillospiraceae</taxon>
        <taxon>Faecalibacterium</taxon>
    </lineage>
</organism>
<protein>
    <submittedName>
        <fullName evidence="1">Uncharacterized protein</fullName>
    </submittedName>
</protein>
<sequence length="451" mass="50192">MTTAERGFHPFAVLHVLRKTILLYLIPLVQVLFERNWEALWTALVQDAVLFTVLALVSAAALHASRWQVDAQGNLTIRWRLGVRLDRSLRAGQLAALTIERPLLYRLANASKVVLYPAGQKRSLTLMLTRKDAQWLADRMMPVEDAVAHTPHGGEKLAFAVLGANSLSTLALLVLALRQSEPYAPDAQTAAFAHLNRLAAWAARWLPMGTAWLLVLGGVLFCASLARSAAQAAHYTVWRTDTQLGSRGGLVRRYELRIRLRHLSFADVRRSPATWALHYSPVYVTASRCQPEVPLLVWREDGPFLQELLPGFALPPDEPVNAHNRSKLFFLPAGIPCGLFLLLTAVSRYTLPGLTVPLLVLTGIAGVFLLGAWAGYRREGVWQKDGRILLRIQHGFHLHNICVFCPTPALTALQSPWAVAVRRTNLTLTFPGGIRRKVRSVRCEDISFMDL</sequence>
<dbReference type="Proteomes" id="UP000220959">
    <property type="component" value="Unassembled WGS sequence"/>
</dbReference>
<evidence type="ECO:0000313" key="2">
    <source>
        <dbReference type="Proteomes" id="UP000220959"/>
    </source>
</evidence>
<keyword evidence="2" id="KW-1185">Reference proteome</keyword>
<gene>
    <name evidence="1" type="ORF">CGS49_03365</name>
</gene>
<dbReference type="EMBL" id="NMTR01000009">
    <property type="protein sequence ID" value="PDX61914.1"/>
    <property type="molecule type" value="Genomic_DNA"/>
</dbReference>
<accession>A0ACC9D1J6</accession>
<name>A0ACC9D1J6_9FIRM</name>
<reference evidence="1 2" key="1">
    <citation type="journal article" date="2017" name="Front. Microbiol.">
        <title>New Insights into the Diversity of the Genus Faecalibacterium.</title>
        <authorList>
            <person name="Benevides L."/>
            <person name="Burman S."/>
            <person name="Martin R."/>
            <person name="Robert V."/>
            <person name="Thomas M."/>
            <person name="Miquel S."/>
            <person name="Chain F."/>
            <person name="Sokol H."/>
            <person name="Bermudez-Humaran L.G."/>
            <person name="Morrison M."/>
            <person name="Langella P."/>
            <person name="Azevedo V.A."/>
            <person name="Chatel J.M."/>
            <person name="Soares S."/>
        </authorList>
    </citation>
    <scope>NUCLEOTIDE SEQUENCE [LARGE SCALE GENOMIC DNA]</scope>
    <source>
        <strain evidence="2">CNCM I-4541</strain>
    </source>
</reference>
<proteinExistence type="predicted"/>
<comment type="caution">
    <text evidence="1">The sequence shown here is derived from an EMBL/GenBank/DDBJ whole genome shotgun (WGS) entry which is preliminary data.</text>
</comment>
<evidence type="ECO:0000313" key="1">
    <source>
        <dbReference type="EMBL" id="PDX61914.1"/>
    </source>
</evidence>